<evidence type="ECO:0000313" key="2">
    <source>
        <dbReference type="EMBL" id="QHB49542.1"/>
    </source>
</evidence>
<comment type="subcellular location">
    <subcellularLocation>
        <location evidence="1">Virion</location>
    </subcellularLocation>
</comment>
<evidence type="ECO:0000313" key="3">
    <source>
        <dbReference type="Proteomes" id="UP000464441"/>
    </source>
</evidence>
<dbReference type="Gene3D" id="2.60.40.10">
    <property type="entry name" value="Immunoglobulins"/>
    <property type="match status" value="2"/>
</dbReference>
<accession>A0A6B9LRM3</accession>
<dbReference type="EMBL" id="MN395284">
    <property type="protein sequence ID" value="QHB49542.1"/>
    <property type="molecule type" value="Genomic_DNA"/>
</dbReference>
<sequence length="472" mass="49499">MAYSVSIAPLAASAVIGATTNFTATTSGATVEGTETFEWTVNGVKQSSVTAAMNYIAAGPAGSKSVKVVATVTPAEGDPETAEAETTLTVKNKTMPAITLTLSPTSVSKEIGQSQVVTANVAGAPEGASIAYVWKRGSSVISGQTGKTITLTESAETNYTLNCEVTVSAPDYNNGTATKGIAVVFTKKTMSGVSVTLSPTSVSKEIGQSQVVTANVVGAPEGASIVYVWKRGTAVISGQTSKTITITESAEANYTLNCEVTVSAPDYKPATATKSVPVVFTKKTMSGVSVTLSPESITVEQGSDASFKANVIGAPEGATGTYSWTKDGSPIEGSTSTLVIDTSGIGSQVIGVSVDVSAEDYTPITVTTTGDVTITKRVAPTPDGELPYVHPLPSRGSAYIWCGWWVMDEIQRMTVEGKDWKLDDPDSDYYLHRYTLAKMLEEYPEVDVQESRNGRVVHRSALDVGIIYDYIY</sequence>
<organism evidence="2 3">
    <name type="scientific">Klebsiella phage PhiKpNIH-6</name>
    <dbReference type="NCBI Taxonomy" id="2689112"/>
    <lineage>
        <taxon>Viruses</taxon>
        <taxon>Duplodnaviria</taxon>
        <taxon>Heunggongvirae</taxon>
        <taxon>Uroviricota</taxon>
        <taxon>Caudoviricetes</taxon>
        <taxon>Marfavirus</taxon>
        <taxon>Marfavirus F48</taxon>
    </lineage>
</organism>
<feature type="region of interest" description="Interaction with the major capsid protein" evidence="1">
    <location>
        <begin position="450"/>
        <end position="454"/>
    </location>
</feature>
<reference evidence="2 3" key="1">
    <citation type="submission" date="2019-08" db="EMBL/GenBank/DDBJ databases">
        <title>Phage resistance in multidrug-resistant Klebsiella pneumoniae ST258 evolves via diverse mutations that culminate in impaired adsorption.</title>
        <authorList>
            <person name="Hesse S.E."/>
            <person name="Rajaure M."/>
            <person name="Wall E.A."/>
            <person name="Bliskovsky V.V."/>
            <person name="Gottesman S."/>
            <person name="Adhya S."/>
        </authorList>
    </citation>
    <scope>NUCLEOTIDE SEQUENCE [LARGE SCALE GENOMIC DNA]</scope>
</reference>
<dbReference type="InterPro" id="IPR038998">
    <property type="entry name" value="HOC"/>
</dbReference>
<evidence type="ECO:0000256" key="1">
    <source>
        <dbReference type="HAMAP-Rule" id="MF_04116"/>
    </source>
</evidence>
<keyword evidence="1" id="KW-0946">Virion</keyword>
<comment type="subunit">
    <text evidence="1">Monomer. Interacts with the major capsid protein; one hoc molecule associates with each hexamer facet.</text>
</comment>
<dbReference type="SUPFAM" id="SSF48726">
    <property type="entry name" value="Immunoglobulin"/>
    <property type="match status" value="1"/>
</dbReference>
<comment type="similarity">
    <text evidence="1">Belongs to the Tevenvirinae Hoc family.</text>
</comment>
<name>A0A6B9LRM3_9CAUD</name>
<dbReference type="Proteomes" id="UP000464441">
    <property type="component" value="Genome"/>
</dbReference>
<proteinExistence type="inferred from homology"/>
<comment type="function">
    <text evidence="1">Capsid decoration protein that binds as a monomer at the center of each major capsid protein hexamer once maturation and expension of the capsid has occured. It only has a marginal effect on head stability. Dispensable for the head morphogenesis and phage infection.</text>
</comment>
<dbReference type="HAMAP" id="MF_04116">
    <property type="entry name" value="HOC_T4"/>
    <property type="match status" value="1"/>
</dbReference>
<dbReference type="InterPro" id="IPR013783">
    <property type="entry name" value="Ig-like_fold"/>
</dbReference>
<dbReference type="GO" id="GO:0098021">
    <property type="term" value="C:viral capsid, decoration"/>
    <property type="evidence" value="ECO:0007669"/>
    <property type="project" value="UniProtKB-UniRule"/>
</dbReference>
<dbReference type="InterPro" id="IPR036179">
    <property type="entry name" value="Ig-like_dom_sf"/>
</dbReference>
<keyword evidence="1" id="KW-0167">Capsid protein</keyword>
<protein>
    <recommendedName>
        <fullName evidence="1">Highly immunogenic outer capsid protein</fullName>
        <shortName evidence="1">Hoc</shortName>
    </recommendedName>
</protein>